<gene>
    <name evidence="3" type="ORF">Cgig2_028850</name>
</gene>
<keyword evidence="4" id="KW-1185">Reference proteome</keyword>
<dbReference type="PANTHER" id="PTHR45642">
    <property type="entry name" value="GDSL ESTERASE/LIPASE EXL3"/>
    <property type="match status" value="1"/>
</dbReference>
<comment type="similarity">
    <text evidence="1">Belongs to the 'GDSL' lipolytic enzyme family.</text>
</comment>
<feature type="chain" id="PRO_5040373677" description="GDSL esterase/lipase" evidence="2">
    <location>
        <begin position="38"/>
        <end position="371"/>
    </location>
</feature>
<evidence type="ECO:0008006" key="5">
    <source>
        <dbReference type="Google" id="ProtNLM"/>
    </source>
</evidence>
<dbReference type="Proteomes" id="UP001153076">
    <property type="component" value="Unassembled WGS sequence"/>
</dbReference>
<protein>
    <recommendedName>
        <fullName evidence="5">GDSL esterase/lipase</fullName>
    </recommendedName>
</protein>
<dbReference type="InterPro" id="IPR001087">
    <property type="entry name" value="GDSL"/>
</dbReference>
<evidence type="ECO:0000256" key="1">
    <source>
        <dbReference type="ARBA" id="ARBA00008668"/>
    </source>
</evidence>
<organism evidence="3 4">
    <name type="scientific">Carnegiea gigantea</name>
    <dbReference type="NCBI Taxonomy" id="171969"/>
    <lineage>
        <taxon>Eukaryota</taxon>
        <taxon>Viridiplantae</taxon>
        <taxon>Streptophyta</taxon>
        <taxon>Embryophyta</taxon>
        <taxon>Tracheophyta</taxon>
        <taxon>Spermatophyta</taxon>
        <taxon>Magnoliopsida</taxon>
        <taxon>eudicotyledons</taxon>
        <taxon>Gunneridae</taxon>
        <taxon>Pentapetalae</taxon>
        <taxon>Caryophyllales</taxon>
        <taxon>Cactineae</taxon>
        <taxon>Cactaceae</taxon>
        <taxon>Cactoideae</taxon>
        <taxon>Echinocereeae</taxon>
        <taxon>Carnegiea</taxon>
    </lineage>
</organism>
<accession>A0A9Q1QN68</accession>
<evidence type="ECO:0000256" key="2">
    <source>
        <dbReference type="SAM" id="SignalP"/>
    </source>
</evidence>
<evidence type="ECO:0000313" key="3">
    <source>
        <dbReference type="EMBL" id="KAJ8447974.1"/>
    </source>
</evidence>
<dbReference type="Gene3D" id="3.40.50.1110">
    <property type="entry name" value="SGNH hydrolase"/>
    <property type="match status" value="1"/>
</dbReference>
<dbReference type="AlphaFoldDB" id="A0A9Q1QN68"/>
<dbReference type="PANTHER" id="PTHR45642:SF3">
    <property type="entry name" value="OS09G0540400 PROTEIN"/>
    <property type="match status" value="1"/>
</dbReference>
<feature type="signal peptide" evidence="2">
    <location>
        <begin position="1"/>
        <end position="37"/>
    </location>
</feature>
<keyword evidence="2" id="KW-0732">Signal</keyword>
<dbReference type="InterPro" id="IPR036514">
    <property type="entry name" value="SGNH_hydro_sf"/>
</dbReference>
<comment type="caution">
    <text evidence="3">The sequence shown here is derived from an EMBL/GenBank/DDBJ whole genome shotgun (WGS) entry which is preliminary data.</text>
</comment>
<dbReference type="Pfam" id="PF00657">
    <property type="entry name" value="Lipase_GDSL"/>
    <property type="match status" value="1"/>
</dbReference>
<dbReference type="SUPFAM" id="SSF52266">
    <property type="entry name" value="SGNH hydrolase"/>
    <property type="match status" value="1"/>
</dbReference>
<dbReference type="OrthoDB" id="1600564at2759"/>
<name>A0A9Q1QN68_9CARY</name>
<sequence>MPMISGMFLGNNNNNMGRLSIISFLSFFLLYLIHGSAQPGSGLIPTSVPKGPKNSVSAILVFGDSTADPGNNNYITTPFKSNFAPYGKDFPSRMPTGSYAGLKEFVPAYLDTTLNVAELMTGVSFASAGSGYDPLTPRLSGVIPMSKQLEYFKEYISKIEIVLGPEKTKEHISKAVCIVSAVTNDFVVNYFTVPVRRKMYTIAQYQQFLVENVHQFVQSLWELGVRKIAVSGGPPIGCLPVVITLKSNSGGCIDSLSAVVQDYNKLLQEDIQALHHTLANNKTSKIVYIDTYTPLTDILKGLPSKYGFEEVRRGCCGTGYVEASFLCNPSSPVCHDPSKYAFWDSIHPTEMAYFLIFRSCLPAIDYIISDY</sequence>
<reference evidence="3" key="1">
    <citation type="submission" date="2022-04" db="EMBL/GenBank/DDBJ databases">
        <title>Carnegiea gigantea Genome sequencing and assembly v2.</title>
        <authorList>
            <person name="Copetti D."/>
            <person name="Sanderson M.J."/>
            <person name="Burquez A."/>
            <person name="Wojciechowski M.F."/>
        </authorList>
    </citation>
    <scope>NUCLEOTIDE SEQUENCE</scope>
    <source>
        <strain evidence="3">SGP5-SGP5p</strain>
        <tissue evidence="3">Aerial part</tissue>
    </source>
</reference>
<dbReference type="EMBL" id="JAKOGI010000033">
    <property type="protein sequence ID" value="KAJ8447974.1"/>
    <property type="molecule type" value="Genomic_DNA"/>
</dbReference>
<dbReference type="GO" id="GO:0016788">
    <property type="term" value="F:hydrolase activity, acting on ester bonds"/>
    <property type="evidence" value="ECO:0007669"/>
    <property type="project" value="InterPro"/>
</dbReference>
<dbReference type="CDD" id="cd01837">
    <property type="entry name" value="SGNH_plant_lipase_like"/>
    <property type="match status" value="1"/>
</dbReference>
<proteinExistence type="inferred from homology"/>
<dbReference type="InterPro" id="IPR035669">
    <property type="entry name" value="SGNH_plant_lipase-like"/>
</dbReference>
<dbReference type="InterPro" id="IPR050592">
    <property type="entry name" value="GDSL_lipolytic_enzyme"/>
</dbReference>
<evidence type="ECO:0000313" key="4">
    <source>
        <dbReference type="Proteomes" id="UP001153076"/>
    </source>
</evidence>